<dbReference type="SUPFAM" id="SSF50104">
    <property type="entry name" value="Translation proteins SH3-like domain"/>
    <property type="match status" value="1"/>
</dbReference>
<dbReference type="InterPro" id="IPR014722">
    <property type="entry name" value="Rib_uL2_dom2"/>
</dbReference>
<accession>A0A915NXX1</accession>
<dbReference type="Gene3D" id="2.30.30.30">
    <property type="match status" value="1"/>
</dbReference>
<proteinExistence type="predicted"/>
<feature type="region of interest" description="Disordered" evidence="1">
    <location>
        <begin position="68"/>
        <end position="93"/>
    </location>
</feature>
<feature type="region of interest" description="Disordered" evidence="1">
    <location>
        <begin position="514"/>
        <end position="544"/>
    </location>
</feature>
<dbReference type="AlphaFoldDB" id="A0A915NXX1"/>
<keyword evidence="2" id="KW-1185">Reference proteome</keyword>
<dbReference type="WBParaSite" id="scf7180000422503.g9115">
    <property type="protein sequence ID" value="scf7180000422503.g9115"/>
    <property type="gene ID" value="scf7180000422503.g9115"/>
</dbReference>
<organism evidence="2 3">
    <name type="scientific">Meloidogyne floridensis</name>
    <dbReference type="NCBI Taxonomy" id="298350"/>
    <lineage>
        <taxon>Eukaryota</taxon>
        <taxon>Metazoa</taxon>
        <taxon>Ecdysozoa</taxon>
        <taxon>Nematoda</taxon>
        <taxon>Chromadorea</taxon>
        <taxon>Rhabditida</taxon>
        <taxon>Tylenchina</taxon>
        <taxon>Tylenchomorpha</taxon>
        <taxon>Tylenchoidea</taxon>
        <taxon>Meloidogynidae</taxon>
        <taxon>Meloidogyninae</taxon>
        <taxon>Meloidogyne</taxon>
    </lineage>
</organism>
<evidence type="ECO:0000313" key="3">
    <source>
        <dbReference type="WBParaSite" id="scf7180000422503.g9115"/>
    </source>
</evidence>
<evidence type="ECO:0000313" key="2">
    <source>
        <dbReference type="Proteomes" id="UP000887560"/>
    </source>
</evidence>
<feature type="compositionally biased region" description="Basic and acidic residues" evidence="1">
    <location>
        <begin position="527"/>
        <end position="544"/>
    </location>
</feature>
<dbReference type="Proteomes" id="UP000887560">
    <property type="component" value="Unplaced"/>
</dbReference>
<protein>
    <submittedName>
        <fullName evidence="3">Uncharacterized protein</fullName>
    </submittedName>
</protein>
<evidence type="ECO:0000256" key="1">
    <source>
        <dbReference type="SAM" id="MobiDB-lite"/>
    </source>
</evidence>
<sequence length="544" mass="61373">MSDKNSSTFRASIPSLFESTILDQSPSFADAHEQLLTATTTGDHKLKLEGGISKKYQKSPFELVNNNDVGDKTLTMPEVKTDDYSEPPLSLTKKSSKQIIPEEIGNEEITENEGNLNRILNIRSIRDSRPNRTDCPTFRANVPSLLFESTIHDQSLNEEDEQNYASEAVSTPTTIPNKCPTFRANISSSLFESTINTCTDTSTPFQKNCPTFRANIPSLLFESTILDQSLNEEASKSTTLPNKCPTFRASIPSFFESTIYQDSQVVDDRAQSHDFETSGPSTSTNFPIPCSSLNKNRFVLIKGTPCKVRELTRPLAQQFFEVENIENNPSPTSSNNVDDRQSINMPSILSNSEQTFFEKSPTPSQAKISLFQTDQTLVSILTRDIYDDETDGMNVEEAEEKNLSQSSDFYPSPSPKHFLHTVCIKKPPRLTYQPKLIRPDPESPSVVQLGLRRSKRNRLPALQHHLGQRAIYKVDNDGNRVLVGATEVEPKDNPCKKYGVLDIVKAAEKENEAKKFKMRTRSQMKQRRQERFKHELSKVKEEDE</sequence>
<name>A0A915NXX1_9BILA</name>
<feature type="compositionally biased region" description="Basic residues" evidence="1">
    <location>
        <begin position="516"/>
        <end position="526"/>
    </location>
</feature>
<reference evidence="3" key="1">
    <citation type="submission" date="2022-11" db="UniProtKB">
        <authorList>
            <consortium name="WormBaseParasite"/>
        </authorList>
    </citation>
    <scope>IDENTIFICATION</scope>
</reference>
<dbReference type="InterPro" id="IPR008991">
    <property type="entry name" value="Translation_prot_SH3-like_sf"/>
</dbReference>